<dbReference type="Pfam" id="PF00023">
    <property type="entry name" value="Ank"/>
    <property type="match status" value="1"/>
</dbReference>
<dbReference type="InterPro" id="IPR036770">
    <property type="entry name" value="Ankyrin_rpt-contain_sf"/>
</dbReference>
<dbReference type="InterPro" id="IPR002110">
    <property type="entry name" value="Ankyrin_rpt"/>
</dbReference>
<evidence type="ECO:0000313" key="5">
    <source>
        <dbReference type="Proteomes" id="UP000799438"/>
    </source>
</evidence>
<proteinExistence type="predicted"/>
<feature type="repeat" description="ANK" evidence="3">
    <location>
        <begin position="87"/>
        <end position="113"/>
    </location>
</feature>
<keyword evidence="5" id="KW-1185">Reference proteome</keyword>
<dbReference type="RefSeq" id="XP_033394651.1">
    <property type="nucleotide sequence ID" value="XM_033538340.1"/>
</dbReference>
<evidence type="ECO:0000256" key="1">
    <source>
        <dbReference type="ARBA" id="ARBA00022737"/>
    </source>
</evidence>
<reference evidence="4" key="1">
    <citation type="journal article" date="2020" name="Stud. Mycol.">
        <title>101 Dothideomycetes genomes: a test case for predicting lifestyles and emergence of pathogens.</title>
        <authorList>
            <person name="Haridas S."/>
            <person name="Albert R."/>
            <person name="Binder M."/>
            <person name="Bloem J."/>
            <person name="Labutti K."/>
            <person name="Salamov A."/>
            <person name="Andreopoulos B."/>
            <person name="Baker S."/>
            <person name="Barry K."/>
            <person name="Bills G."/>
            <person name="Bluhm B."/>
            <person name="Cannon C."/>
            <person name="Castanera R."/>
            <person name="Culley D."/>
            <person name="Daum C."/>
            <person name="Ezra D."/>
            <person name="Gonzalez J."/>
            <person name="Henrissat B."/>
            <person name="Kuo A."/>
            <person name="Liang C."/>
            <person name="Lipzen A."/>
            <person name="Lutzoni F."/>
            <person name="Magnuson J."/>
            <person name="Mondo S."/>
            <person name="Nolan M."/>
            <person name="Ohm R."/>
            <person name="Pangilinan J."/>
            <person name="Park H.-J."/>
            <person name="Ramirez L."/>
            <person name="Alfaro M."/>
            <person name="Sun H."/>
            <person name="Tritt A."/>
            <person name="Yoshinaga Y."/>
            <person name="Zwiers L.-H."/>
            <person name="Turgeon B."/>
            <person name="Goodwin S."/>
            <person name="Spatafora J."/>
            <person name="Crous P."/>
            <person name="Grigoriev I."/>
        </authorList>
    </citation>
    <scope>NUCLEOTIDE SEQUENCE</scope>
    <source>
        <strain evidence="4">CBS 121167</strain>
    </source>
</reference>
<dbReference type="Proteomes" id="UP000799438">
    <property type="component" value="Unassembled WGS sequence"/>
</dbReference>
<gene>
    <name evidence="4" type="ORF">K452DRAFT_254951</name>
</gene>
<keyword evidence="1" id="KW-0677">Repeat</keyword>
<dbReference type="OrthoDB" id="5431013at2759"/>
<name>A0A6A6B5N5_9PEZI</name>
<dbReference type="GeneID" id="54295836"/>
<dbReference type="PANTHER" id="PTHR24161">
    <property type="entry name" value="ANK_REP_REGION DOMAIN-CONTAINING PROTEIN-RELATED"/>
    <property type="match status" value="1"/>
</dbReference>
<sequence length="296" mass="32722">MTLLLLDAGGDVNTRTANGSTPLHWSARAGNPRTMELLLRNGSDHKKITTDGSTPLHWAVAYANFDGVVNLLFEAGVNLRTSASSEIGRTAVQAAVANGHLRVAELLVEAGADGKIPATVEGGKLADQAASSQTITNLGSPNTTFKLSFSEPKSSNVYDKVEDGLDIPWRLGLRSDLWDFIDDKVFSTNSKLAPEVAFTNHTAWTEIMQTWVIKEALEEAHYSFKQVQNKVTDERGIRTEAFFRIEMALKYPDVRFLIDRSINLYRASQEVADLTVNGDSWGYEIEREISRTETKE</sequence>
<accession>A0A6A6B5N5</accession>
<dbReference type="SUPFAM" id="SSF48403">
    <property type="entry name" value="Ankyrin repeat"/>
    <property type="match status" value="1"/>
</dbReference>
<protein>
    <submittedName>
        <fullName evidence="4">Uncharacterized protein</fullName>
    </submittedName>
</protein>
<dbReference type="AlphaFoldDB" id="A0A6A6B5N5"/>
<evidence type="ECO:0000313" key="4">
    <source>
        <dbReference type="EMBL" id="KAF2138938.1"/>
    </source>
</evidence>
<dbReference type="PANTHER" id="PTHR24161:SF121">
    <property type="entry name" value="M-PHASE PHOSPHOPROTEIN 8"/>
    <property type="match status" value="1"/>
</dbReference>
<evidence type="ECO:0000256" key="3">
    <source>
        <dbReference type="PROSITE-ProRule" id="PRU00023"/>
    </source>
</evidence>
<organism evidence="4 5">
    <name type="scientific">Aplosporella prunicola CBS 121167</name>
    <dbReference type="NCBI Taxonomy" id="1176127"/>
    <lineage>
        <taxon>Eukaryota</taxon>
        <taxon>Fungi</taxon>
        <taxon>Dikarya</taxon>
        <taxon>Ascomycota</taxon>
        <taxon>Pezizomycotina</taxon>
        <taxon>Dothideomycetes</taxon>
        <taxon>Dothideomycetes incertae sedis</taxon>
        <taxon>Botryosphaeriales</taxon>
        <taxon>Aplosporellaceae</taxon>
        <taxon>Aplosporella</taxon>
    </lineage>
</organism>
<keyword evidence="2 3" id="KW-0040">ANK repeat</keyword>
<feature type="repeat" description="ANK" evidence="3">
    <location>
        <begin position="51"/>
        <end position="84"/>
    </location>
</feature>
<dbReference type="SMART" id="SM00248">
    <property type="entry name" value="ANK"/>
    <property type="match status" value="3"/>
</dbReference>
<feature type="repeat" description="ANK" evidence="3">
    <location>
        <begin position="18"/>
        <end position="44"/>
    </location>
</feature>
<evidence type="ECO:0000256" key="2">
    <source>
        <dbReference type="ARBA" id="ARBA00023043"/>
    </source>
</evidence>
<dbReference type="Pfam" id="PF12796">
    <property type="entry name" value="Ank_2"/>
    <property type="match status" value="1"/>
</dbReference>
<dbReference type="Gene3D" id="1.25.40.20">
    <property type="entry name" value="Ankyrin repeat-containing domain"/>
    <property type="match status" value="2"/>
</dbReference>
<dbReference type="EMBL" id="ML995494">
    <property type="protein sequence ID" value="KAF2138938.1"/>
    <property type="molecule type" value="Genomic_DNA"/>
</dbReference>
<dbReference type="PROSITE" id="PS50297">
    <property type="entry name" value="ANK_REP_REGION"/>
    <property type="match status" value="3"/>
</dbReference>
<dbReference type="PROSITE" id="PS50088">
    <property type="entry name" value="ANK_REPEAT"/>
    <property type="match status" value="3"/>
</dbReference>